<dbReference type="Proteomes" id="UP000289152">
    <property type="component" value="Unassembled WGS sequence"/>
</dbReference>
<proteinExistence type="predicted"/>
<keyword evidence="3" id="KW-1185">Reference proteome</keyword>
<evidence type="ECO:0000313" key="2">
    <source>
        <dbReference type="EMBL" id="RXK35697.1"/>
    </source>
</evidence>
<dbReference type="EMBL" id="SDIL01000125">
    <property type="protein sequence ID" value="RXK35697.1"/>
    <property type="molecule type" value="Genomic_DNA"/>
</dbReference>
<feature type="compositionally biased region" description="Polar residues" evidence="1">
    <location>
        <begin position="1"/>
        <end position="16"/>
    </location>
</feature>
<evidence type="ECO:0000313" key="3">
    <source>
        <dbReference type="Proteomes" id="UP000289152"/>
    </source>
</evidence>
<dbReference type="AlphaFoldDB" id="A0A4Q1BCD5"/>
<dbReference type="InParanoid" id="A0A4Q1BCD5"/>
<feature type="region of interest" description="Disordered" evidence="1">
    <location>
        <begin position="230"/>
        <end position="250"/>
    </location>
</feature>
<evidence type="ECO:0000256" key="1">
    <source>
        <dbReference type="SAM" id="MobiDB-lite"/>
    </source>
</evidence>
<name>A0A4Q1BCD5_TREME</name>
<feature type="compositionally biased region" description="Basic residues" evidence="1">
    <location>
        <begin position="62"/>
        <end position="77"/>
    </location>
</feature>
<feature type="region of interest" description="Disordered" evidence="1">
    <location>
        <begin position="1"/>
        <end position="81"/>
    </location>
</feature>
<sequence length="250" mass="26436">MDDNAHQSYEPSNTNVVPDDGSGISLDATVMQWLDERSTPSQPPLPNPDVASPAAAPASGVKRNKGKTSIRKSKARSRAQESIETIQNGLVKYRTFALSSSLAPGSATLRWTLSKKSQTSVEPRSTPVPASAPGVKFTTYDSRAIAAMDSICDNSCPGDGEPKARLERMMKSVTQAMYELAPRVDRNTLTNTCVAAIFNAGLLTFTENPPKADTASLTVFAKGIKSDLEQQQLSSGEGESLTVPSGSGGA</sequence>
<reference evidence="2 3" key="1">
    <citation type="submission" date="2016-06" db="EMBL/GenBank/DDBJ databases">
        <title>Evolution of pathogenesis and genome organization in the Tremellales.</title>
        <authorList>
            <person name="Cuomo C."/>
            <person name="Litvintseva A."/>
            <person name="Heitman J."/>
            <person name="Chen Y."/>
            <person name="Sun S."/>
            <person name="Springer D."/>
            <person name="Dromer F."/>
            <person name="Young S."/>
            <person name="Zeng Q."/>
            <person name="Chapman S."/>
            <person name="Gujja S."/>
            <person name="Saif S."/>
            <person name="Birren B."/>
        </authorList>
    </citation>
    <scope>NUCLEOTIDE SEQUENCE [LARGE SCALE GENOMIC DNA]</scope>
    <source>
        <strain evidence="2 3">ATCC 28783</strain>
    </source>
</reference>
<organism evidence="2 3">
    <name type="scientific">Tremella mesenterica</name>
    <name type="common">Jelly fungus</name>
    <dbReference type="NCBI Taxonomy" id="5217"/>
    <lineage>
        <taxon>Eukaryota</taxon>
        <taxon>Fungi</taxon>
        <taxon>Dikarya</taxon>
        <taxon>Basidiomycota</taxon>
        <taxon>Agaricomycotina</taxon>
        <taxon>Tremellomycetes</taxon>
        <taxon>Tremellales</taxon>
        <taxon>Tremellaceae</taxon>
        <taxon>Tremella</taxon>
    </lineage>
</organism>
<accession>A0A4Q1BCD5</accession>
<gene>
    <name evidence="2" type="ORF">M231_07025</name>
</gene>
<protein>
    <submittedName>
        <fullName evidence="2">Uncharacterized protein</fullName>
    </submittedName>
</protein>
<comment type="caution">
    <text evidence="2">The sequence shown here is derived from an EMBL/GenBank/DDBJ whole genome shotgun (WGS) entry which is preliminary data.</text>
</comment>